<protein>
    <submittedName>
        <fullName evidence="1">Uncharacterized protein</fullName>
    </submittedName>
</protein>
<dbReference type="EMBL" id="BGPR01000321">
    <property type="protein sequence ID" value="GBM12931.1"/>
    <property type="molecule type" value="Genomic_DNA"/>
</dbReference>
<comment type="caution">
    <text evidence="1">The sequence shown here is derived from an EMBL/GenBank/DDBJ whole genome shotgun (WGS) entry which is preliminary data.</text>
</comment>
<organism evidence="1 2">
    <name type="scientific">Araneus ventricosus</name>
    <name type="common">Orbweaver spider</name>
    <name type="synonym">Epeira ventricosa</name>
    <dbReference type="NCBI Taxonomy" id="182803"/>
    <lineage>
        <taxon>Eukaryota</taxon>
        <taxon>Metazoa</taxon>
        <taxon>Ecdysozoa</taxon>
        <taxon>Arthropoda</taxon>
        <taxon>Chelicerata</taxon>
        <taxon>Arachnida</taxon>
        <taxon>Araneae</taxon>
        <taxon>Araneomorphae</taxon>
        <taxon>Entelegynae</taxon>
        <taxon>Araneoidea</taxon>
        <taxon>Araneidae</taxon>
        <taxon>Araneus</taxon>
    </lineage>
</organism>
<accession>A0A4Y2D8D1</accession>
<dbReference type="AlphaFoldDB" id="A0A4Y2D8D1"/>
<name>A0A4Y2D8D1_ARAVE</name>
<keyword evidence="2" id="KW-1185">Reference proteome</keyword>
<evidence type="ECO:0000313" key="2">
    <source>
        <dbReference type="Proteomes" id="UP000499080"/>
    </source>
</evidence>
<evidence type="ECO:0000313" key="1">
    <source>
        <dbReference type="EMBL" id="GBM12931.1"/>
    </source>
</evidence>
<dbReference type="Proteomes" id="UP000499080">
    <property type="component" value="Unassembled WGS sequence"/>
</dbReference>
<gene>
    <name evidence="1" type="ORF">AVEN_163993_1</name>
</gene>
<sequence>MDLHSLTAAIPVGFGSDIDSQAVKFISGPSQSGSFSDNNSDVVFRDHVYYTNACRHVEQSAAKHQQIPKFHSPYSHGHGQTRLPLFATLSHFYIYPSLRTISA</sequence>
<reference evidence="1 2" key="1">
    <citation type="journal article" date="2019" name="Sci. Rep.">
        <title>Orb-weaving spider Araneus ventricosus genome elucidates the spidroin gene catalogue.</title>
        <authorList>
            <person name="Kono N."/>
            <person name="Nakamura H."/>
            <person name="Ohtoshi R."/>
            <person name="Moran D.A.P."/>
            <person name="Shinohara A."/>
            <person name="Yoshida Y."/>
            <person name="Fujiwara M."/>
            <person name="Mori M."/>
            <person name="Tomita M."/>
            <person name="Arakawa K."/>
        </authorList>
    </citation>
    <scope>NUCLEOTIDE SEQUENCE [LARGE SCALE GENOMIC DNA]</scope>
</reference>
<proteinExistence type="predicted"/>